<evidence type="ECO:0000256" key="2">
    <source>
        <dbReference type="ARBA" id="ARBA00022692"/>
    </source>
</evidence>
<dbReference type="OMA" id="FISSTWF"/>
<dbReference type="InterPro" id="IPR036259">
    <property type="entry name" value="MFS_trans_sf"/>
</dbReference>
<feature type="transmembrane region" description="Helical" evidence="5">
    <location>
        <begin position="223"/>
        <end position="243"/>
    </location>
</feature>
<name>A0A8C4QF85_EPTBU</name>
<comment type="subcellular location">
    <subcellularLocation>
        <location evidence="1">Membrane</location>
        <topology evidence="1">Multi-pass membrane protein</topology>
    </subcellularLocation>
</comment>
<organism evidence="6 7">
    <name type="scientific">Eptatretus burgeri</name>
    <name type="common">Inshore hagfish</name>
    <dbReference type="NCBI Taxonomy" id="7764"/>
    <lineage>
        <taxon>Eukaryota</taxon>
        <taxon>Metazoa</taxon>
        <taxon>Chordata</taxon>
        <taxon>Craniata</taxon>
        <taxon>Vertebrata</taxon>
        <taxon>Cyclostomata</taxon>
        <taxon>Myxini</taxon>
        <taxon>Myxiniformes</taxon>
        <taxon>Myxinidae</taxon>
        <taxon>Eptatretinae</taxon>
        <taxon>Eptatretus</taxon>
    </lineage>
</organism>
<dbReference type="GO" id="GO:0022857">
    <property type="term" value="F:transmembrane transporter activity"/>
    <property type="evidence" value="ECO:0007669"/>
    <property type="project" value="InterPro"/>
</dbReference>
<dbReference type="Ensembl" id="ENSEBUT00000015159.1">
    <property type="protein sequence ID" value="ENSEBUP00000014583.1"/>
    <property type="gene ID" value="ENSEBUG00000009192.1"/>
</dbReference>
<evidence type="ECO:0000256" key="3">
    <source>
        <dbReference type="ARBA" id="ARBA00022989"/>
    </source>
</evidence>
<dbReference type="GeneTree" id="ENSGT01030000234625"/>
<keyword evidence="4 5" id="KW-0472">Membrane</keyword>
<dbReference type="PANTHER" id="PTHR10924:SF27">
    <property type="entry name" value="SOLUTE CARRIER FAMILY 49 MEMBER 4"/>
    <property type="match status" value="1"/>
</dbReference>
<feature type="transmembrane region" description="Helical" evidence="5">
    <location>
        <begin position="79"/>
        <end position="99"/>
    </location>
</feature>
<dbReference type="SUPFAM" id="SSF103473">
    <property type="entry name" value="MFS general substrate transporter"/>
    <property type="match status" value="1"/>
</dbReference>
<evidence type="ECO:0000256" key="4">
    <source>
        <dbReference type="ARBA" id="ARBA00023136"/>
    </source>
</evidence>
<evidence type="ECO:0000256" key="5">
    <source>
        <dbReference type="SAM" id="Phobius"/>
    </source>
</evidence>
<dbReference type="InterPro" id="IPR049680">
    <property type="entry name" value="FLVCR1-2_SLC49-like"/>
</dbReference>
<feature type="transmembrane region" description="Helical" evidence="5">
    <location>
        <begin position="291"/>
        <end position="309"/>
    </location>
</feature>
<dbReference type="Pfam" id="PF07690">
    <property type="entry name" value="MFS_1"/>
    <property type="match status" value="1"/>
</dbReference>
<evidence type="ECO:0000256" key="1">
    <source>
        <dbReference type="ARBA" id="ARBA00004141"/>
    </source>
</evidence>
<sequence>GVVRWNGDEERQRLLPPTMVAGHSSSDLGLAPEPGRGASCRRRYLALLLFSWFAFSQGLARSISLAMEDDLVDKNTNRLLLSSWSAVGFLAFPVLMYLMDKHGLRTSLIAALFSLLLGSGLRCITSAPPGAQTWLVHSSQLLIAIAGPSAIAAAPFISSTWFPQDERSIATAIGALANYLGAASAFLMQSFLIDSGNGLATRGGLKLLSHRSMETIIFNRMQIMLYVEFGMIAVLFVLVVLLMPRHPLLYPSTSAATRRLHYTEAIPRLLRWDLLVPWTLCSDNFTGRLKVIVLTLLSGATLSVTIYGSNNNIVLPTGLKCFHDLLTYRHSFIDHYATSLLIFILLFCAYYYHRS</sequence>
<dbReference type="AlphaFoldDB" id="A0A8C4QF85"/>
<feature type="transmembrane region" description="Helical" evidence="5">
    <location>
        <begin position="44"/>
        <end position="67"/>
    </location>
</feature>
<protein>
    <submittedName>
        <fullName evidence="6">Solute carrier family 49 member 4</fullName>
    </submittedName>
</protein>
<dbReference type="InterPro" id="IPR011701">
    <property type="entry name" value="MFS"/>
</dbReference>
<proteinExistence type="predicted"/>
<feature type="transmembrane region" description="Helical" evidence="5">
    <location>
        <begin position="106"/>
        <end position="127"/>
    </location>
</feature>
<feature type="transmembrane region" description="Helical" evidence="5">
    <location>
        <begin position="169"/>
        <end position="192"/>
    </location>
</feature>
<accession>A0A8C4QF85</accession>
<evidence type="ECO:0000313" key="6">
    <source>
        <dbReference type="Ensembl" id="ENSEBUP00000014583.1"/>
    </source>
</evidence>
<feature type="transmembrane region" description="Helical" evidence="5">
    <location>
        <begin position="335"/>
        <end position="352"/>
    </location>
</feature>
<keyword evidence="3 5" id="KW-1133">Transmembrane helix</keyword>
<keyword evidence="7" id="KW-1185">Reference proteome</keyword>
<dbReference type="Proteomes" id="UP000694388">
    <property type="component" value="Unplaced"/>
</dbReference>
<dbReference type="GO" id="GO:0016020">
    <property type="term" value="C:membrane"/>
    <property type="evidence" value="ECO:0007669"/>
    <property type="project" value="UniProtKB-SubCell"/>
</dbReference>
<dbReference type="PANTHER" id="PTHR10924">
    <property type="entry name" value="MAJOR FACILITATOR SUPERFAMILY PROTEIN-RELATED"/>
    <property type="match status" value="1"/>
</dbReference>
<reference evidence="6" key="1">
    <citation type="submission" date="2025-08" db="UniProtKB">
        <authorList>
            <consortium name="Ensembl"/>
        </authorList>
    </citation>
    <scope>IDENTIFICATION</scope>
</reference>
<keyword evidence="2 5" id="KW-0812">Transmembrane</keyword>
<dbReference type="Gene3D" id="1.20.1250.20">
    <property type="entry name" value="MFS general substrate transporter like domains"/>
    <property type="match status" value="1"/>
</dbReference>
<evidence type="ECO:0000313" key="7">
    <source>
        <dbReference type="Proteomes" id="UP000694388"/>
    </source>
</evidence>
<reference evidence="6" key="2">
    <citation type="submission" date="2025-09" db="UniProtKB">
        <authorList>
            <consortium name="Ensembl"/>
        </authorList>
    </citation>
    <scope>IDENTIFICATION</scope>
</reference>
<feature type="transmembrane region" description="Helical" evidence="5">
    <location>
        <begin position="139"/>
        <end position="157"/>
    </location>
</feature>